<keyword evidence="2" id="KW-0119">Carbohydrate metabolism</keyword>
<dbReference type="AlphaFoldDB" id="A0A7W2DSI0"/>
<dbReference type="InterPro" id="IPR013783">
    <property type="entry name" value="Ig-like_fold"/>
</dbReference>
<accession>A0A7W2DSI0</accession>
<dbReference type="InterPro" id="IPR036116">
    <property type="entry name" value="FN3_sf"/>
</dbReference>
<protein>
    <recommendedName>
        <fullName evidence="3">Fibronectin type-III domain-containing protein</fullName>
    </recommendedName>
</protein>
<dbReference type="CDD" id="cd00063">
    <property type="entry name" value="FN3"/>
    <property type="match status" value="1"/>
</dbReference>
<gene>
    <name evidence="4" type="ORF">H1X69_12390</name>
</gene>
<evidence type="ECO:0000256" key="1">
    <source>
        <dbReference type="ARBA" id="ARBA00023295"/>
    </source>
</evidence>
<comment type="caution">
    <text evidence="4">The sequence shown here is derived from an EMBL/GenBank/DDBJ whole genome shotgun (WGS) entry which is preliminary data.</text>
</comment>
<evidence type="ECO:0000256" key="2">
    <source>
        <dbReference type="ARBA" id="ARBA00023326"/>
    </source>
</evidence>
<keyword evidence="1" id="KW-0326">Glycosidase</keyword>
<proteinExistence type="predicted"/>
<keyword evidence="2" id="KW-0624">Polysaccharide degradation</keyword>
<evidence type="ECO:0000313" key="5">
    <source>
        <dbReference type="Proteomes" id="UP000587608"/>
    </source>
</evidence>
<dbReference type="GO" id="GO:0000272">
    <property type="term" value="P:polysaccharide catabolic process"/>
    <property type="evidence" value="ECO:0007669"/>
    <property type="project" value="UniProtKB-KW"/>
</dbReference>
<dbReference type="PROSITE" id="PS50853">
    <property type="entry name" value="FN3"/>
    <property type="match status" value="1"/>
</dbReference>
<reference evidence="4 5" key="1">
    <citation type="submission" date="2020-07" db="EMBL/GenBank/DDBJ databases">
        <title>Differential regulation of undecylprodigiosin biosynthesis in the yeast-scavenging Streptomyces strain MBK6.</title>
        <authorList>
            <person name="Baral B."/>
            <person name="Siitonen V."/>
            <person name="Laughlin M."/>
            <person name="Yamada K."/>
            <person name="Ilomaeki M."/>
            <person name="Metsae-Ketelae M."/>
            <person name="Niemi J."/>
        </authorList>
    </citation>
    <scope>NUCLEOTIDE SEQUENCE [LARGE SCALE GENOMIC DNA]</scope>
    <source>
        <strain evidence="4 5">MBK6</strain>
    </source>
</reference>
<keyword evidence="1" id="KW-0378">Hydrolase</keyword>
<dbReference type="SUPFAM" id="SSF49265">
    <property type="entry name" value="Fibronectin type III"/>
    <property type="match status" value="1"/>
</dbReference>
<name>A0A7W2DSI0_9ACTN</name>
<evidence type="ECO:0000259" key="3">
    <source>
        <dbReference type="PROSITE" id="PS50853"/>
    </source>
</evidence>
<feature type="domain" description="Fibronectin type-III" evidence="3">
    <location>
        <begin position="448"/>
        <end position="538"/>
    </location>
</feature>
<dbReference type="Proteomes" id="UP000587608">
    <property type="component" value="Unassembled WGS sequence"/>
</dbReference>
<organism evidence="4 5">
    <name type="scientific">Streptomyces griseoaurantiacus</name>
    <dbReference type="NCBI Taxonomy" id="68213"/>
    <lineage>
        <taxon>Bacteria</taxon>
        <taxon>Bacillati</taxon>
        <taxon>Actinomycetota</taxon>
        <taxon>Actinomycetes</taxon>
        <taxon>Kitasatosporales</taxon>
        <taxon>Streptomycetaceae</taxon>
        <taxon>Streptomyces</taxon>
        <taxon>Streptomyces aurantiacus group</taxon>
    </lineage>
</organism>
<dbReference type="GO" id="GO:0016798">
    <property type="term" value="F:hydrolase activity, acting on glycosyl bonds"/>
    <property type="evidence" value="ECO:0007669"/>
    <property type="project" value="UniProtKB-KW"/>
</dbReference>
<dbReference type="RefSeq" id="WP_191852804.1">
    <property type="nucleotide sequence ID" value="NZ_JACERG010000010.1"/>
</dbReference>
<dbReference type="EMBL" id="JACERG010000010">
    <property type="protein sequence ID" value="MBA5222215.1"/>
    <property type="molecule type" value="Genomic_DNA"/>
</dbReference>
<dbReference type="Gene3D" id="2.60.40.10">
    <property type="entry name" value="Immunoglobulins"/>
    <property type="match status" value="1"/>
</dbReference>
<dbReference type="InterPro" id="IPR003961">
    <property type="entry name" value="FN3_dom"/>
</dbReference>
<evidence type="ECO:0000313" key="4">
    <source>
        <dbReference type="EMBL" id="MBA5222215.1"/>
    </source>
</evidence>
<sequence>MSVNEIGNALGAWDITLSPDTPRDVLDSLLEFGRIVVLAGRLDPVQYGDGLLTEARYVGVLRTKEYDSDGAVTLSGSSMVVWLGDEDGKGAVIENAVTAASGTFADAVNAVLPDSVTAGTIHSVPGTASYTFQWKTPRQALDSICDLYGTPTFPVEYRVNGDASVDAGRVQDLYGTVPATIVVARDAGYDLDLLALPGKFGTKRDVEDYTTRTIAMSQGEGDAISTAAADQADIGAANPYLDPFGQPVVFTRLIDASDTDPAQLATLAKLQLGRFQGTNDELTLSTTEYDVSGDVSAGDYIWAYDPDAGLYDTGNEIVFRGQRLNPIKLRVLETTWPIVEGMTVAFRHGNGTWLDLTDYVQFESVGETSLKVAGYDRSLTSGTTTPPGDRVNGDTGVPATPAFGDFSGNVYASPDGETKAQILVTWSQPLNQDGSTIVDGARYEIRYRPNASVPYPSTWTEAAQNTWDEVFTWQQPRVPPITDTDWHVLVAPWDTTQFLVQELTPQVDYEFQIRAVDLATPANQSGWSSSRVFTAPRDTIPPSTPAAPEVAGSRIALQVRHFLGVSSGGTFNLEADTNHLEIHVSNNPTYFPDDTTLLGRLLVGAALHTQVPVVATFPVEETDERYVKVVAVDRAGNKSPASDAAAATAELIDDAHISDLSVSKVTAGTIQSDWLLSASIKTAVDGQRVELNAEGLQAYGEEGDQTINLSSDPDATGNYITFQQDGVALAGISEDGDISGQDVNVAGNLIINGDDFHTDLYDPLPKGRVAFGTGTDNVTGAGASTWKGYVQITFDAKAGRRYQVTFRGSMVSTAANDIVLLGLFVSADGSNPTLDTSTLYWVDGVRLGEAGFSLTVELKHEREFGEGTWPLLVAFMGVNGNASMTSSMSPYQLWVDDVGPAMESTSVLNNGGAAAPSPKSYTKTYQATWHASYRSDGSLNGFSPFVSQIIQGFYDSTNGNQRGLIGFDASQIQSDLAGATVTSVKLTLNAEHWYYNDGGTAVVGTHNYTAKPTVWTDSRVNQNRVTSASWPKPGKRTLTLSNTIGNEFKSGTSTGIAVGPGPSSDRLYYGKFTGSGGGSNAPTLTIQFTK</sequence>